<dbReference type="InterPro" id="IPR010730">
    <property type="entry name" value="HET"/>
</dbReference>
<dbReference type="STRING" id="708197.A0A166PTE6"/>
<evidence type="ECO:0000313" key="4">
    <source>
        <dbReference type="Proteomes" id="UP000076552"/>
    </source>
</evidence>
<organism evidence="3 4">
    <name type="scientific">Colletotrichum tofieldiae</name>
    <dbReference type="NCBI Taxonomy" id="708197"/>
    <lineage>
        <taxon>Eukaryota</taxon>
        <taxon>Fungi</taxon>
        <taxon>Dikarya</taxon>
        <taxon>Ascomycota</taxon>
        <taxon>Pezizomycotina</taxon>
        <taxon>Sordariomycetes</taxon>
        <taxon>Hypocreomycetidae</taxon>
        <taxon>Glomerellales</taxon>
        <taxon>Glomerellaceae</taxon>
        <taxon>Colletotrichum</taxon>
        <taxon>Colletotrichum spaethianum species complex</taxon>
    </lineage>
</organism>
<feature type="domain" description="Heterokaryon incompatibility" evidence="2">
    <location>
        <begin position="210"/>
        <end position="347"/>
    </location>
</feature>
<dbReference type="PANTHER" id="PTHR33112:SF1">
    <property type="entry name" value="HETEROKARYON INCOMPATIBILITY DOMAIN-CONTAINING PROTEIN"/>
    <property type="match status" value="1"/>
</dbReference>
<feature type="region of interest" description="Disordered" evidence="1">
    <location>
        <begin position="816"/>
        <end position="846"/>
    </location>
</feature>
<evidence type="ECO:0000259" key="2">
    <source>
        <dbReference type="Pfam" id="PF06985"/>
    </source>
</evidence>
<feature type="compositionally biased region" description="Low complexity" evidence="1">
    <location>
        <begin position="818"/>
        <end position="841"/>
    </location>
</feature>
<evidence type="ECO:0000313" key="3">
    <source>
        <dbReference type="EMBL" id="KZL67142.1"/>
    </source>
</evidence>
<dbReference type="Proteomes" id="UP000076552">
    <property type="component" value="Unassembled WGS sequence"/>
</dbReference>
<sequence>MLSNACSLCRLLAEAVYMPFSDKVLASYHETCYLCNNVDTEAKLAEGYYLFADRVCRTQWEGIGHSSATAYLGTVLPSSIGDGTTFFKSDIKTPQSITVAEEGVHSPATFVTQTATEGFIALKVGRMREEKNIASYLGSIYPAFGSESKPAPARLVQPDTNWALLRSSLQTCQAAHEACLPTKTVIEIAGFCLINCITGRLEPATTDASYVALSYVWGQPDKSNDFQPSLDDGLTRAPLVILDSMTAVKEMGLIYLWADRYCIKQDDVEILNEHLSKMHFIYQQAVFTIVAAAGCDSAFGLPGVSMRTRRPQAHATVGERLLVSALEPYAENSKNVKWNTRAWTYQEGVFSARQLIFGTHQVTFMCAKSKSCESLTSPLEVGASSNRRIGARSRSVWEHISQYSQRDLTFDSDALNAITAILHAYNDDKYRIPFQVWGIPFVGSLSALDGLSPSPLKRALFSSEQAMFGYSLAWYSTHSSLRRRCDFPTWSWASCRGSVEFMSLPFGMPDCAVIPDPEVIIWFECDDGKLTPLANYMLQSPAFQLSQYLHIEAWSVRDGLTFHHDEGRVTIDVGDQKYHLTANIGMDALPDEHDQKLVRDLLMGKEGWEAIVVFFSPEDNNDSVQPFIITVIRVDDPSKPFDEVYERIGHIKGLRLEKISKKLERTVRNLAHDVLGGKDISNTEPETRPPTVGWAAKALDDQARENREAEEAFSRFREGLRLIDQLPQLSAVSNKRSDASEGSDLRRLPAPDVDTNRSSSGTSESKLAYEELDDKDIREETLASGSRKVPLPMGNVGNTSGFLKLDEAVSDAQGEFQGQTDQGTDDVGVGTHTTDTSSSSDADSDDHGDYMINMVVRRGHIKRLFPRIPMTRRKLIMK</sequence>
<comment type="caution">
    <text evidence="3">The sequence shown here is derived from an EMBL/GenBank/DDBJ whole genome shotgun (WGS) entry which is preliminary data.</text>
</comment>
<accession>A0A166PTE6</accession>
<gene>
    <name evidence="3" type="ORF">CT0861_02001</name>
</gene>
<protein>
    <submittedName>
        <fullName evidence="3">HET domain protein</fullName>
    </submittedName>
</protein>
<feature type="compositionally biased region" description="Basic and acidic residues" evidence="1">
    <location>
        <begin position="735"/>
        <end position="749"/>
    </location>
</feature>
<dbReference type="PANTHER" id="PTHR33112">
    <property type="entry name" value="DOMAIN PROTEIN, PUTATIVE-RELATED"/>
    <property type="match status" value="1"/>
</dbReference>
<keyword evidence="4" id="KW-1185">Reference proteome</keyword>
<proteinExistence type="predicted"/>
<reference evidence="3 4" key="1">
    <citation type="submission" date="2015-06" db="EMBL/GenBank/DDBJ databases">
        <title>Survival trade-offs in plant roots during colonization by closely related pathogenic and mutualistic fungi.</title>
        <authorList>
            <person name="Hacquard S."/>
            <person name="Kracher B."/>
            <person name="Hiruma K."/>
            <person name="Weinman A."/>
            <person name="Muench P."/>
            <person name="Garrido Oter R."/>
            <person name="Ver Loren van Themaat E."/>
            <person name="Dallerey J.-F."/>
            <person name="Damm U."/>
            <person name="Henrissat B."/>
            <person name="Lespinet O."/>
            <person name="Thon M."/>
            <person name="Kemen E."/>
            <person name="McHardy A.C."/>
            <person name="Schulze-Lefert P."/>
            <person name="O'Connell R.J."/>
        </authorList>
    </citation>
    <scope>NUCLEOTIDE SEQUENCE [LARGE SCALE GENOMIC DNA]</scope>
    <source>
        <strain evidence="3 4">0861</strain>
    </source>
</reference>
<name>A0A166PTE6_9PEZI</name>
<feature type="region of interest" description="Disordered" evidence="1">
    <location>
        <begin position="731"/>
        <end position="773"/>
    </location>
</feature>
<evidence type="ECO:0000256" key="1">
    <source>
        <dbReference type="SAM" id="MobiDB-lite"/>
    </source>
</evidence>
<dbReference type="EMBL" id="LFIV01000152">
    <property type="protein sequence ID" value="KZL67142.1"/>
    <property type="molecule type" value="Genomic_DNA"/>
</dbReference>
<feature type="compositionally biased region" description="Polar residues" evidence="1">
    <location>
        <begin position="756"/>
        <end position="765"/>
    </location>
</feature>
<dbReference type="AlphaFoldDB" id="A0A166PTE6"/>
<dbReference type="Pfam" id="PF06985">
    <property type="entry name" value="HET"/>
    <property type="match status" value="1"/>
</dbReference>